<protein>
    <submittedName>
        <fullName evidence="1">Uncharacterized protein</fullName>
    </submittedName>
</protein>
<dbReference type="AlphaFoldDB" id="A0A0A1TVN5"/>
<gene>
    <name evidence="1" type="ORF">EIN_170790</name>
</gene>
<dbReference type="EMBL" id="KB207112">
    <property type="protein sequence ID" value="ELP84544.1"/>
    <property type="molecule type" value="Genomic_DNA"/>
</dbReference>
<dbReference type="Proteomes" id="UP000014680">
    <property type="component" value="Unassembled WGS sequence"/>
</dbReference>
<accession>A0A0A1TVN5</accession>
<dbReference type="VEuPathDB" id="AmoebaDB:EIN_170790"/>
<sequence>MSWENTQATILIEGFHLDMGNDHHRSFQDILIHVCEYGTVCLRSASIIETNAKQLPPDKYQKLVEQVSENVKSLNDPISKLCSIVEAECDNLVHPSIKELTTSKLDDLKKIVAEFTSKVNSLTFTDIKNAISDVIQQTFLVMQIVMSDTAETLCDNCDCIQRNIDKLLLLEGEVFAKGCRLVAAQMVNGIGLPMRERGGDSCSDVANCIDAISERLCKEGEVACVAECKAVIERSKEVFRKTVKPFKVQINTGVIEKSCSSAVFPIFNDATMANLVDTEKKDEIAKENYVKDYYIENVKKLDIVYVGLTKGIAQNEFENVELSQLVDVIHQKMEGLDEKLNEECIMNNPHLAVTLDNQMDTHVL</sequence>
<name>A0A0A1TVN5_ENTIV</name>
<dbReference type="RefSeq" id="XP_004183890.1">
    <property type="nucleotide sequence ID" value="XM_004183842.1"/>
</dbReference>
<proteinExistence type="predicted"/>
<dbReference type="OrthoDB" id="25769at2759"/>
<evidence type="ECO:0000313" key="1">
    <source>
        <dbReference type="EMBL" id="ELP84544.1"/>
    </source>
</evidence>
<dbReference type="KEGG" id="eiv:EIN_170790"/>
<evidence type="ECO:0000313" key="2">
    <source>
        <dbReference type="Proteomes" id="UP000014680"/>
    </source>
</evidence>
<reference evidence="1 2" key="1">
    <citation type="submission" date="2012-10" db="EMBL/GenBank/DDBJ databases">
        <authorList>
            <person name="Zafar N."/>
            <person name="Inman J."/>
            <person name="Hall N."/>
            <person name="Lorenzi H."/>
            <person name="Caler E."/>
        </authorList>
    </citation>
    <scope>NUCLEOTIDE SEQUENCE [LARGE SCALE GENOMIC DNA]</scope>
    <source>
        <strain evidence="1 2">IP1</strain>
    </source>
</reference>
<organism evidence="1 2">
    <name type="scientific">Entamoeba invadens IP1</name>
    <dbReference type="NCBI Taxonomy" id="370355"/>
    <lineage>
        <taxon>Eukaryota</taxon>
        <taxon>Amoebozoa</taxon>
        <taxon>Evosea</taxon>
        <taxon>Archamoebae</taxon>
        <taxon>Mastigamoebida</taxon>
        <taxon>Entamoebidae</taxon>
        <taxon>Entamoeba</taxon>
    </lineage>
</organism>
<dbReference type="OMA" id="CEYGTIS"/>
<keyword evidence="2" id="KW-1185">Reference proteome</keyword>
<dbReference type="GeneID" id="14883570"/>